<evidence type="ECO:0000313" key="2">
    <source>
        <dbReference type="EMBL" id="GCE10808.1"/>
    </source>
</evidence>
<dbReference type="AlphaFoldDB" id="A0A401ZV40"/>
<dbReference type="EMBL" id="BIFR01000001">
    <property type="protein sequence ID" value="GCE10808.1"/>
    <property type="molecule type" value="Genomic_DNA"/>
</dbReference>
<dbReference type="RefSeq" id="WP_161975244.1">
    <property type="nucleotide sequence ID" value="NZ_BIFR01000001.1"/>
</dbReference>
<evidence type="ECO:0000256" key="1">
    <source>
        <dbReference type="ARBA" id="ARBA00022737"/>
    </source>
</evidence>
<gene>
    <name evidence="2" type="ORF">KTT_06670</name>
</gene>
<dbReference type="InterPro" id="IPR001646">
    <property type="entry name" value="5peptide_repeat"/>
</dbReference>
<dbReference type="SUPFAM" id="SSF141571">
    <property type="entry name" value="Pentapeptide repeat-like"/>
    <property type="match status" value="1"/>
</dbReference>
<keyword evidence="3" id="KW-1185">Reference proteome</keyword>
<reference evidence="3" key="1">
    <citation type="submission" date="2018-12" db="EMBL/GenBank/DDBJ databases">
        <title>Tengunoibacter tsumagoiensis gen. nov., sp. nov., Dictyobacter kobayashii sp. nov., D. alpinus sp. nov., and D. joshuensis sp. nov. and description of Dictyobacteraceae fam. nov. within the order Ktedonobacterales isolated from Tengu-no-mugimeshi.</title>
        <authorList>
            <person name="Wang C.M."/>
            <person name="Zheng Y."/>
            <person name="Sakai Y."/>
            <person name="Toyoda A."/>
            <person name="Minakuchi Y."/>
            <person name="Abe K."/>
            <person name="Yokota A."/>
            <person name="Yabe S."/>
        </authorList>
    </citation>
    <scope>NUCLEOTIDE SEQUENCE [LARGE SCALE GENOMIC DNA]</scope>
    <source>
        <strain evidence="3">Uno3</strain>
    </source>
</reference>
<dbReference type="Gene3D" id="2.160.20.80">
    <property type="entry name" value="E3 ubiquitin-protein ligase SopA"/>
    <property type="match status" value="1"/>
</dbReference>
<organism evidence="2 3">
    <name type="scientific">Tengunoibacter tsumagoiensis</name>
    <dbReference type="NCBI Taxonomy" id="2014871"/>
    <lineage>
        <taxon>Bacteria</taxon>
        <taxon>Bacillati</taxon>
        <taxon>Chloroflexota</taxon>
        <taxon>Ktedonobacteria</taxon>
        <taxon>Ktedonobacterales</taxon>
        <taxon>Dictyobacteraceae</taxon>
        <taxon>Tengunoibacter</taxon>
    </lineage>
</organism>
<dbReference type="Proteomes" id="UP000287352">
    <property type="component" value="Unassembled WGS sequence"/>
</dbReference>
<dbReference type="PANTHER" id="PTHR47485">
    <property type="entry name" value="THYLAKOID LUMENAL 17.4 KDA PROTEIN, CHLOROPLASTIC"/>
    <property type="match status" value="1"/>
</dbReference>
<keyword evidence="1" id="KW-0677">Repeat</keyword>
<evidence type="ECO:0000313" key="3">
    <source>
        <dbReference type="Proteomes" id="UP000287352"/>
    </source>
</evidence>
<accession>A0A401ZV40</accession>
<dbReference type="Pfam" id="PF00805">
    <property type="entry name" value="Pentapeptide"/>
    <property type="match status" value="2"/>
</dbReference>
<evidence type="ECO:0008006" key="4">
    <source>
        <dbReference type="Google" id="ProtNLM"/>
    </source>
</evidence>
<name>A0A401ZV40_9CHLR</name>
<dbReference type="PANTHER" id="PTHR47485:SF1">
    <property type="entry name" value="THYLAKOID LUMENAL 17.4 KDA PROTEIN, CHLOROPLASTIC"/>
    <property type="match status" value="1"/>
</dbReference>
<proteinExistence type="predicted"/>
<protein>
    <recommendedName>
        <fullName evidence="4">Pentapeptide repeat-containing protein</fullName>
    </recommendedName>
</protein>
<sequence>MVATRDQLQARWQTPEGIQIAENFRQRFERRPASQEDLQKITTTLPFREEVAPALDLRGLNLPSEVTNRGDGFILKHLSLPGAHFEYLQDVANIVVCNLQGAIFDEMHTIHSIFGSDFRRASFRKAMLQGVRFWRADLRGATFFQARLAKADFSEVPCQGASFVEADMRFTLCAGTDFRGADLRRANLTDSSLGGVLFDDQTRLEGTILRGSSMSQDFRSYAEQAGAILGTEEEELDAYNLACFDALSAIIQDPIYNPDHRFDVALPLLKEQRVKLLQDHHHRWDNELAEALEGMLSSDDIDTLFDDLYPDAMRLLAYYL</sequence>
<comment type="caution">
    <text evidence="2">The sequence shown here is derived from an EMBL/GenBank/DDBJ whole genome shotgun (WGS) entry which is preliminary data.</text>
</comment>